<sequence length="408" mass="45778">MLKICVPLALLAVASLAWPVDQSVRAFDTYRLPNQTVPTHYDLYLDTNLHLADLDYSGNVKIRIQVLESTSQIVLHSKRSEIVRLELRNSNQLAISLKSFEMDADKDFLIVNTKETLPAGSTYVLDIDFTNSLDRTDAAGFYRSSYVNAEGVTKFLGVTQFESTDARSAFPCFDEPGIKTTYSVQIACGLDYNARSNAPALGIQLFTSRQEAHYVPNDSTNANLPVGVPGFRLHQRTASRVPASSDCRLDVCSTNCQPSADVLRRRFGTIPAGAGIYFDQRCHGKNWGLVTYRESTILLDPESQGESQQLQVVGIVGHEYTHQFFGNLLAPQWWSYLWLNEGFARLYQYYVSEFSHPELKMRDRFASVRESALNLDASATVRPMTYYVETPGEISRLFDNIAYANNPA</sequence>
<dbReference type="AlphaFoldDB" id="A0A903VHD0"/>
<feature type="domain" description="Peptidase M1 membrane alanine aminopeptidase" evidence="14">
    <location>
        <begin position="286"/>
        <end position="404"/>
    </location>
</feature>
<keyword evidence="17" id="KW-1185">Reference proteome</keyword>
<dbReference type="GO" id="GO:0005615">
    <property type="term" value="C:extracellular space"/>
    <property type="evidence" value="ECO:0007669"/>
    <property type="project" value="TreeGrafter"/>
</dbReference>
<evidence type="ECO:0000256" key="1">
    <source>
        <dbReference type="ARBA" id="ARBA00004609"/>
    </source>
</evidence>
<keyword evidence="3" id="KW-0325">Glycoprotein</keyword>
<dbReference type="GO" id="GO:0043171">
    <property type="term" value="P:peptide catabolic process"/>
    <property type="evidence" value="ECO:0007669"/>
    <property type="project" value="TreeGrafter"/>
</dbReference>
<dbReference type="PANTHER" id="PTHR11533">
    <property type="entry name" value="PROTEASE M1 ZINC METALLOPROTEASE"/>
    <property type="match status" value="1"/>
</dbReference>
<dbReference type="PANTHER" id="PTHR11533:SF301">
    <property type="entry name" value="AMINOPEPTIDASE"/>
    <property type="match status" value="1"/>
</dbReference>
<comment type="cofactor">
    <cofactor evidence="11">
        <name>Zn(2+)</name>
        <dbReference type="ChEBI" id="CHEBI:29105"/>
    </cofactor>
    <text evidence="11">Binds 1 zinc ion per subunit.</text>
</comment>
<comment type="similarity">
    <text evidence="2">Belongs to the peptidase M1 family.</text>
</comment>
<feature type="chain" id="PRO_5037064981" description="Aminopeptidase N" evidence="13">
    <location>
        <begin position="18"/>
        <end position="408"/>
    </location>
</feature>
<evidence type="ECO:0000256" key="6">
    <source>
        <dbReference type="ARBA" id="ARBA00022801"/>
    </source>
</evidence>
<evidence type="ECO:0008006" key="18">
    <source>
        <dbReference type="Google" id="ProtNLM"/>
    </source>
</evidence>
<protein>
    <recommendedName>
        <fullName evidence="18">Aminopeptidase N</fullName>
    </recommendedName>
</protein>
<dbReference type="OrthoDB" id="10031169at2759"/>
<dbReference type="InterPro" id="IPR045357">
    <property type="entry name" value="Aminopeptidase_N-like_N"/>
</dbReference>
<keyword evidence="5 11" id="KW-0479">Metal-binding</keyword>
<evidence type="ECO:0000256" key="9">
    <source>
        <dbReference type="ARBA" id="ARBA00023288"/>
    </source>
</evidence>
<keyword evidence="8" id="KW-0482">Metalloprotease</keyword>
<feature type="site" description="Transition state stabilizer" evidence="12">
    <location>
        <position position="403"/>
    </location>
</feature>
<dbReference type="Pfam" id="PF01433">
    <property type="entry name" value="Peptidase_M1"/>
    <property type="match status" value="1"/>
</dbReference>
<reference evidence="16" key="2">
    <citation type="submission" date="2022-10" db="UniProtKB">
        <authorList>
            <consortium name="EnsemblMetazoa"/>
        </authorList>
    </citation>
    <scope>IDENTIFICATION</scope>
    <source>
        <strain evidence="16">LVP_AGWG</strain>
    </source>
</reference>
<dbReference type="InterPro" id="IPR027268">
    <property type="entry name" value="Peptidase_M4/M1_CTD_sf"/>
</dbReference>
<feature type="signal peptide" evidence="13">
    <location>
        <begin position="1"/>
        <end position="17"/>
    </location>
</feature>
<comment type="subcellular location">
    <subcellularLocation>
        <location evidence="1">Cell membrane</location>
        <topology evidence="1">Lipid-anchor</topology>
        <topology evidence="1">GPI-anchor</topology>
    </subcellularLocation>
</comment>
<dbReference type="GO" id="GO:0005886">
    <property type="term" value="C:plasma membrane"/>
    <property type="evidence" value="ECO:0007669"/>
    <property type="project" value="UniProtKB-SubCell"/>
</dbReference>
<evidence type="ECO:0000256" key="11">
    <source>
        <dbReference type="PIRSR" id="PIRSR634016-3"/>
    </source>
</evidence>
<dbReference type="GO" id="GO:0098552">
    <property type="term" value="C:side of membrane"/>
    <property type="evidence" value="ECO:0007669"/>
    <property type="project" value="UniProtKB-KW"/>
</dbReference>
<reference evidence="17" key="1">
    <citation type="submission" date="2017-06" db="EMBL/GenBank/DDBJ databases">
        <title>Aedes aegypti genome working group (AGWG) sequencing and assembly.</title>
        <authorList>
            <consortium name="Aedes aegypti Genome Working Group (AGWG)"/>
            <person name="Matthews B.J."/>
        </authorList>
    </citation>
    <scope>NUCLEOTIDE SEQUENCE [LARGE SCALE GENOMIC DNA]</scope>
    <source>
        <strain evidence="17">LVP_AGWG</strain>
    </source>
</reference>
<proteinExistence type="inferred from homology"/>
<dbReference type="Proteomes" id="UP000008820">
    <property type="component" value="Unassembled WGS sequence"/>
</dbReference>
<dbReference type="Pfam" id="PF17900">
    <property type="entry name" value="Peptidase_M1_N"/>
    <property type="match status" value="1"/>
</dbReference>
<evidence type="ECO:0000256" key="12">
    <source>
        <dbReference type="PIRSR" id="PIRSR634016-4"/>
    </source>
</evidence>
<dbReference type="InterPro" id="IPR042097">
    <property type="entry name" value="Aminopeptidase_N-like_N_sf"/>
</dbReference>
<dbReference type="CDD" id="cd09601">
    <property type="entry name" value="M1_APN-Q_like"/>
    <property type="match status" value="1"/>
</dbReference>
<evidence type="ECO:0000256" key="5">
    <source>
        <dbReference type="ARBA" id="ARBA00022723"/>
    </source>
</evidence>
<feature type="domain" description="Aminopeptidase N-like N-terminal" evidence="15">
    <location>
        <begin position="37"/>
        <end position="200"/>
    </location>
</feature>
<evidence type="ECO:0000313" key="16">
    <source>
        <dbReference type="EnsemblMetazoa" id="AAEL022733-PA"/>
    </source>
</evidence>
<keyword evidence="6" id="KW-0378">Hydrolase</keyword>
<keyword evidence="3" id="KW-0336">GPI-anchor</keyword>
<keyword evidence="3" id="KW-0472">Membrane</keyword>
<evidence type="ECO:0000256" key="8">
    <source>
        <dbReference type="ARBA" id="ARBA00023049"/>
    </source>
</evidence>
<organism evidence="16 17">
    <name type="scientific">Aedes aegypti</name>
    <name type="common">Yellowfever mosquito</name>
    <name type="synonym">Culex aegypti</name>
    <dbReference type="NCBI Taxonomy" id="7159"/>
    <lineage>
        <taxon>Eukaryota</taxon>
        <taxon>Metazoa</taxon>
        <taxon>Ecdysozoa</taxon>
        <taxon>Arthropoda</taxon>
        <taxon>Hexapoda</taxon>
        <taxon>Insecta</taxon>
        <taxon>Pterygota</taxon>
        <taxon>Neoptera</taxon>
        <taxon>Endopterygota</taxon>
        <taxon>Diptera</taxon>
        <taxon>Nematocera</taxon>
        <taxon>Culicoidea</taxon>
        <taxon>Culicidae</taxon>
        <taxon>Culicinae</taxon>
        <taxon>Aedini</taxon>
        <taxon>Aedes</taxon>
        <taxon>Stegomyia</taxon>
    </lineage>
</organism>
<dbReference type="InterPro" id="IPR034016">
    <property type="entry name" value="M1_APN-typ"/>
</dbReference>
<keyword evidence="13" id="KW-0732">Signal</keyword>
<evidence type="ECO:0000256" key="2">
    <source>
        <dbReference type="ARBA" id="ARBA00010136"/>
    </source>
</evidence>
<evidence type="ECO:0000259" key="14">
    <source>
        <dbReference type="Pfam" id="PF01433"/>
    </source>
</evidence>
<keyword evidence="4" id="KW-0645">Protease</keyword>
<evidence type="ECO:0000256" key="7">
    <source>
        <dbReference type="ARBA" id="ARBA00022833"/>
    </source>
</evidence>
<dbReference type="SUPFAM" id="SSF63737">
    <property type="entry name" value="Leukotriene A4 hydrolase N-terminal domain"/>
    <property type="match status" value="1"/>
</dbReference>
<dbReference type="GO" id="GO:0006508">
    <property type="term" value="P:proteolysis"/>
    <property type="evidence" value="ECO:0007669"/>
    <property type="project" value="UniProtKB-KW"/>
</dbReference>
<feature type="active site" description="Proton acceptor" evidence="10">
    <location>
        <position position="319"/>
    </location>
</feature>
<dbReference type="SUPFAM" id="SSF55486">
    <property type="entry name" value="Metalloproteases ('zincins'), catalytic domain"/>
    <property type="match status" value="1"/>
</dbReference>
<dbReference type="GO" id="GO:0008270">
    <property type="term" value="F:zinc ion binding"/>
    <property type="evidence" value="ECO:0007669"/>
    <property type="project" value="InterPro"/>
</dbReference>
<dbReference type="Gene3D" id="2.60.40.1730">
    <property type="entry name" value="tricorn interacting facor f3 domain"/>
    <property type="match status" value="1"/>
</dbReference>
<dbReference type="EnsemblMetazoa" id="AAEL022733-RA">
    <property type="protein sequence ID" value="AAEL022733-PA"/>
    <property type="gene ID" value="AAEL022733"/>
</dbReference>
<dbReference type="PRINTS" id="PR00756">
    <property type="entry name" value="ALADIPTASE"/>
</dbReference>
<dbReference type="GO" id="GO:0005737">
    <property type="term" value="C:cytoplasm"/>
    <property type="evidence" value="ECO:0007669"/>
    <property type="project" value="TreeGrafter"/>
</dbReference>
<keyword evidence="9" id="KW-0449">Lipoprotein</keyword>
<evidence type="ECO:0000256" key="4">
    <source>
        <dbReference type="ARBA" id="ARBA00022670"/>
    </source>
</evidence>
<dbReference type="InterPro" id="IPR050344">
    <property type="entry name" value="Peptidase_M1_aminopeptidases"/>
</dbReference>
<feature type="binding site" evidence="11">
    <location>
        <position position="341"/>
    </location>
    <ligand>
        <name>Zn(2+)</name>
        <dbReference type="ChEBI" id="CHEBI:29105"/>
        <note>catalytic</note>
    </ligand>
</feature>
<feature type="binding site" evidence="11">
    <location>
        <position position="318"/>
    </location>
    <ligand>
        <name>Zn(2+)</name>
        <dbReference type="ChEBI" id="CHEBI:29105"/>
        <note>catalytic</note>
    </ligand>
</feature>
<accession>A0A903VHD0</accession>
<evidence type="ECO:0000256" key="3">
    <source>
        <dbReference type="ARBA" id="ARBA00022622"/>
    </source>
</evidence>
<evidence type="ECO:0000256" key="10">
    <source>
        <dbReference type="PIRSR" id="PIRSR634016-1"/>
    </source>
</evidence>
<dbReference type="GO" id="GO:0042277">
    <property type="term" value="F:peptide binding"/>
    <property type="evidence" value="ECO:0007669"/>
    <property type="project" value="TreeGrafter"/>
</dbReference>
<keyword evidence="7 11" id="KW-0862">Zinc</keyword>
<name>A0A903VHD0_AEDAE</name>
<feature type="binding site" evidence="11">
    <location>
        <position position="322"/>
    </location>
    <ligand>
        <name>Zn(2+)</name>
        <dbReference type="ChEBI" id="CHEBI:29105"/>
        <note>catalytic</note>
    </ligand>
</feature>
<evidence type="ECO:0000256" key="13">
    <source>
        <dbReference type="SAM" id="SignalP"/>
    </source>
</evidence>
<evidence type="ECO:0000259" key="15">
    <source>
        <dbReference type="Pfam" id="PF17900"/>
    </source>
</evidence>
<dbReference type="Gene3D" id="1.10.390.10">
    <property type="entry name" value="Neutral Protease Domain 2"/>
    <property type="match status" value="1"/>
</dbReference>
<dbReference type="InterPro" id="IPR001930">
    <property type="entry name" value="Peptidase_M1"/>
</dbReference>
<gene>
    <name evidence="16" type="primary">110680885</name>
</gene>
<evidence type="ECO:0000313" key="17">
    <source>
        <dbReference type="Proteomes" id="UP000008820"/>
    </source>
</evidence>
<dbReference type="GO" id="GO:0070006">
    <property type="term" value="F:metalloaminopeptidase activity"/>
    <property type="evidence" value="ECO:0007669"/>
    <property type="project" value="TreeGrafter"/>
</dbReference>
<dbReference type="InterPro" id="IPR014782">
    <property type="entry name" value="Peptidase_M1_dom"/>
</dbReference>